<evidence type="ECO:0000313" key="2">
    <source>
        <dbReference type="EMBL" id="ADH64146.1"/>
    </source>
</evidence>
<organism evidence="2 3">
    <name type="scientific">Allomeiothermus silvanus (strain ATCC 700542 / DSM 9946 / NBRC 106475 / NCIMB 13440 / VI-R2)</name>
    <name type="common">Thermus silvanus</name>
    <dbReference type="NCBI Taxonomy" id="526227"/>
    <lineage>
        <taxon>Bacteria</taxon>
        <taxon>Thermotogati</taxon>
        <taxon>Deinococcota</taxon>
        <taxon>Deinococci</taxon>
        <taxon>Thermales</taxon>
        <taxon>Thermaceae</taxon>
        <taxon>Allomeiothermus</taxon>
    </lineage>
</organism>
<dbReference type="HOGENOM" id="CLU_1370799_0_0_0"/>
<keyword evidence="3" id="KW-1185">Reference proteome</keyword>
<gene>
    <name evidence="2" type="ordered locus">Mesil_2280</name>
</gene>
<reference evidence="2 3" key="1">
    <citation type="journal article" date="2010" name="Stand. Genomic Sci.">
        <title>Complete genome sequence of Meiothermus silvanus type strain (VI-R2).</title>
        <authorList>
            <person name="Sikorski J."/>
            <person name="Tindall B.J."/>
            <person name="Lowry S."/>
            <person name="Lucas S."/>
            <person name="Nolan M."/>
            <person name="Copeland A."/>
            <person name="Glavina Del Rio T."/>
            <person name="Tice H."/>
            <person name="Cheng J.F."/>
            <person name="Han C."/>
            <person name="Pitluck S."/>
            <person name="Liolios K."/>
            <person name="Ivanova N."/>
            <person name="Mavromatis K."/>
            <person name="Mikhailova N."/>
            <person name="Pati A."/>
            <person name="Goodwin L."/>
            <person name="Chen A."/>
            <person name="Palaniappan K."/>
            <person name="Land M."/>
            <person name="Hauser L."/>
            <person name="Chang Y.J."/>
            <person name="Jeffries C.D."/>
            <person name="Rohde M."/>
            <person name="Goker M."/>
            <person name="Woyke T."/>
            <person name="Bristow J."/>
            <person name="Eisen J.A."/>
            <person name="Markowitz V."/>
            <person name="Hugenholtz P."/>
            <person name="Kyrpides N.C."/>
            <person name="Klenk H.P."/>
            <person name="Lapidus A."/>
        </authorList>
    </citation>
    <scope>NUCLEOTIDE SEQUENCE [LARGE SCALE GENOMIC DNA]</scope>
    <source>
        <strain evidence="3">ATCC 700542 / DSM 9946 / VI-R2</strain>
    </source>
</reference>
<dbReference type="Proteomes" id="UP000001916">
    <property type="component" value="Chromosome"/>
</dbReference>
<protein>
    <recommendedName>
        <fullName evidence="1">DUF305 domain-containing protein</fullName>
    </recommendedName>
</protein>
<dbReference type="InterPro" id="IPR012347">
    <property type="entry name" value="Ferritin-like"/>
</dbReference>
<name>D7BIH1_ALLS1</name>
<dbReference type="AlphaFoldDB" id="D7BIH1"/>
<dbReference type="STRING" id="526227.Mesil_2280"/>
<dbReference type="InterPro" id="IPR005183">
    <property type="entry name" value="DUF305_CopM-like"/>
</dbReference>
<dbReference type="Gene3D" id="1.20.1260.10">
    <property type="match status" value="1"/>
</dbReference>
<dbReference type="eggNOG" id="COG3544">
    <property type="taxonomic scope" value="Bacteria"/>
</dbReference>
<dbReference type="EMBL" id="CP002042">
    <property type="protein sequence ID" value="ADH64146.1"/>
    <property type="molecule type" value="Genomic_DNA"/>
</dbReference>
<sequence>MSDCEGSLAVAGLEYHNKSMRRLALLLALFSPGWACGFQAPKIWAMLWETPAARFDRTFLSLMQNHYEQTKGMGERFLSQISDPKLKSWTQILINDHKTVLKEIQAELSSLGGTDAKAVEVMKSEMALDWEGLQTGAREGKANETYPGWMVTNGFSAIGMAQQALERTKNPKVRELARQIVAAESNRVEQLQIYLMGGR</sequence>
<evidence type="ECO:0000313" key="3">
    <source>
        <dbReference type="Proteomes" id="UP000001916"/>
    </source>
</evidence>
<evidence type="ECO:0000259" key="1">
    <source>
        <dbReference type="Pfam" id="PF03713"/>
    </source>
</evidence>
<dbReference type="Pfam" id="PF03713">
    <property type="entry name" value="DUF305"/>
    <property type="match status" value="1"/>
</dbReference>
<dbReference type="KEGG" id="msv:Mesil_2280"/>
<feature type="domain" description="DUF305" evidence="1">
    <location>
        <begin position="56"/>
        <end position="193"/>
    </location>
</feature>
<accession>D7BIH1</accession>
<proteinExistence type="predicted"/>